<dbReference type="AlphaFoldDB" id="A0A2C9LWL2"/>
<dbReference type="STRING" id="6526.A0A2C9LWL2"/>
<dbReference type="InterPro" id="IPR015915">
    <property type="entry name" value="Kelch-typ_b-propeller"/>
</dbReference>
<evidence type="ECO:0000256" key="1">
    <source>
        <dbReference type="ARBA" id="ARBA00022441"/>
    </source>
</evidence>
<keyword evidence="2" id="KW-0677">Repeat</keyword>
<dbReference type="PANTHER" id="PTHR24412">
    <property type="entry name" value="KELCH PROTEIN"/>
    <property type="match status" value="1"/>
</dbReference>
<dbReference type="InterPro" id="IPR011705">
    <property type="entry name" value="BACK"/>
</dbReference>
<organism evidence="4 5">
    <name type="scientific">Biomphalaria glabrata</name>
    <name type="common">Bloodfluke planorb</name>
    <name type="synonym">Freshwater snail</name>
    <dbReference type="NCBI Taxonomy" id="6526"/>
    <lineage>
        <taxon>Eukaryota</taxon>
        <taxon>Metazoa</taxon>
        <taxon>Spiralia</taxon>
        <taxon>Lophotrochozoa</taxon>
        <taxon>Mollusca</taxon>
        <taxon>Gastropoda</taxon>
        <taxon>Heterobranchia</taxon>
        <taxon>Euthyneura</taxon>
        <taxon>Panpulmonata</taxon>
        <taxon>Hygrophila</taxon>
        <taxon>Lymnaeoidea</taxon>
        <taxon>Planorbidae</taxon>
        <taxon>Biomphalaria</taxon>
    </lineage>
</organism>
<dbReference type="SMART" id="SM00225">
    <property type="entry name" value="BTB"/>
    <property type="match status" value="1"/>
</dbReference>
<reference evidence="4" key="1">
    <citation type="submission" date="2020-05" db="UniProtKB">
        <authorList>
            <consortium name="EnsemblMetazoa"/>
        </authorList>
    </citation>
    <scope>IDENTIFICATION</scope>
    <source>
        <strain evidence="4">BB02</strain>
    </source>
</reference>
<evidence type="ECO:0000313" key="5">
    <source>
        <dbReference type="Proteomes" id="UP000076420"/>
    </source>
</evidence>
<accession>A0A2C9LWL2</accession>
<dbReference type="Gene3D" id="1.25.40.420">
    <property type="match status" value="1"/>
</dbReference>
<dbReference type="VEuPathDB" id="VectorBase:BGLB035797"/>
<evidence type="ECO:0000259" key="3">
    <source>
        <dbReference type="PROSITE" id="PS50097"/>
    </source>
</evidence>
<dbReference type="Gene3D" id="2.120.10.80">
    <property type="entry name" value="Kelch-type beta propeller"/>
    <property type="match status" value="1"/>
</dbReference>
<dbReference type="EnsemblMetazoa" id="BGLB035797-RA">
    <property type="protein sequence ID" value="BGLB035797-PA"/>
    <property type="gene ID" value="BGLB035797"/>
</dbReference>
<dbReference type="PANTHER" id="PTHR24412:SF489">
    <property type="entry name" value="RING FINGER DOMAIN AND KELCH REPEAT-CONTAINING PROTEIN DDB_G0271372"/>
    <property type="match status" value="1"/>
</dbReference>
<keyword evidence="1" id="KW-0880">Kelch repeat</keyword>
<dbReference type="SUPFAM" id="SSF50965">
    <property type="entry name" value="Galactose oxidase, central domain"/>
    <property type="match status" value="1"/>
</dbReference>
<feature type="domain" description="BTB" evidence="3">
    <location>
        <begin position="25"/>
        <end position="92"/>
    </location>
</feature>
<evidence type="ECO:0000313" key="4">
    <source>
        <dbReference type="EnsemblMetazoa" id="BGLB035797-PA"/>
    </source>
</evidence>
<name>A0A2C9LWL2_BIOGL</name>
<dbReference type="Pfam" id="PF00651">
    <property type="entry name" value="BTB"/>
    <property type="match status" value="1"/>
</dbReference>
<protein>
    <recommendedName>
        <fullName evidence="3">BTB domain-containing protein</fullName>
    </recommendedName>
</protein>
<dbReference type="VEuPathDB" id="VectorBase:BGLAX_041316"/>
<dbReference type="CDD" id="cd18186">
    <property type="entry name" value="BTB_POZ_ZBTB_KLHL-like"/>
    <property type="match status" value="1"/>
</dbReference>
<dbReference type="PROSITE" id="PS50097">
    <property type="entry name" value="BTB"/>
    <property type="match status" value="1"/>
</dbReference>
<dbReference type="InterPro" id="IPR000210">
    <property type="entry name" value="BTB/POZ_dom"/>
</dbReference>
<gene>
    <name evidence="4" type="primary">106071821</name>
</gene>
<dbReference type="InterPro" id="IPR011043">
    <property type="entry name" value="Gal_Oxase/kelch_b-propeller"/>
</dbReference>
<dbReference type="SUPFAM" id="SSF54695">
    <property type="entry name" value="POZ domain"/>
    <property type="match status" value="1"/>
</dbReference>
<dbReference type="Pfam" id="PF07707">
    <property type="entry name" value="BACK"/>
    <property type="match status" value="1"/>
</dbReference>
<dbReference type="InterPro" id="IPR011333">
    <property type="entry name" value="SKP1/BTB/POZ_sf"/>
</dbReference>
<dbReference type="SMART" id="SM00875">
    <property type="entry name" value="BACK"/>
    <property type="match status" value="1"/>
</dbReference>
<proteinExistence type="predicted"/>
<sequence length="582" mass="66063">MAISDSLAKSIVQNLKEELGSSAFHDVIISVNNSEFKSHKLILSANSKYFKNIFTSERDRTSSAPIVLKNITPETFRLVLDSIYGGKDVLTAANLAAIWHAAVYLEIDFLYQACELYQTCRLTKENCVEMANQATTFKSKKLKEAVWNMIVKEFKDISMREDFFLLESVDLLQVINSEDLAVDSEDYVVNAIVKWVQHSPEVSDRKIYDDSELEYKIREKQPQRENCNSSLKKRKNDLVDMLKASRLCLASGRCLKSLLDIKVVAENKKCLSVMREAVQYHLQPDKCGYHCPPQAIHRASSKLQNVFIALNQGNYLSCRTLDGVWYQLGAPTHAPASATSYRQNIYSVGYLNQQRNRYDKSCTTTLYKYCTAKGQWKSLPGFANIHMYAIITLDCYLYAVSNTVYRLNLENSEDWETVGSLLISVNLVTLTTCGSCIVIFGFDVNNRQNKVQIFDTLTLTFAVYTEQLPDQMRTSIPKPFHTFNGSYILLPSGEVLELTTSDKNKVHFENKGKLIDRHLNICAAVTVKDHLLIAATNIDPQMTRKWETQLLDGVKTVEIIERQCTFLLNAAVPKSLLLTKET</sequence>
<dbReference type="KEGG" id="bgt:106071821"/>
<evidence type="ECO:0000256" key="2">
    <source>
        <dbReference type="ARBA" id="ARBA00022737"/>
    </source>
</evidence>
<dbReference type="Proteomes" id="UP000076420">
    <property type="component" value="Unassembled WGS sequence"/>
</dbReference>
<dbReference type="Gene3D" id="3.30.710.10">
    <property type="entry name" value="Potassium Channel Kv1.1, Chain A"/>
    <property type="match status" value="1"/>
</dbReference>